<evidence type="ECO:0000313" key="3">
    <source>
        <dbReference type="EMBL" id="ACL60143.1"/>
    </source>
</evidence>
<dbReference type="HOGENOM" id="CLU_180796_5_3_5"/>
<protein>
    <recommendedName>
        <fullName evidence="1">Protein SlyX homolog</fullName>
    </recommendedName>
</protein>
<gene>
    <name evidence="1" type="primary">slyX</name>
    <name evidence="3" type="ordered locus">Mnod_5298</name>
</gene>
<dbReference type="STRING" id="460265.Mnod_5298"/>
<evidence type="ECO:0000313" key="4">
    <source>
        <dbReference type="Proteomes" id="UP000008207"/>
    </source>
</evidence>
<dbReference type="PANTHER" id="PTHR36508">
    <property type="entry name" value="PROTEIN SLYX"/>
    <property type="match status" value="1"/>
</dbReference>
<evidence type="ECO:0000256" key="2">
    <source>
        <dbReference type="SAM" id="MobiDB-lite"/>
    </source>
</evidence>
<reference evidence="3 4" key="1">
    <citation type="submission" date="2009-01" db="EMBL/GenBank/DDBJ databases">
        <title>Complete sequence of chromosome of Methylobacterium nodulans ORS 2060.</title>
        <authorList>
            <consortium name="US DOE Joint Genome Institute"/>
            <person name="Lucas S."/>
            <person name="Copeland A."/>
            <person name="Lapidus A."/>
            <person name="Glavina del Rio T."/>
            <person name="Dalin E."/>
            <person name="Tice H."/>
            <person name="Bruce D."/>
            <person name="Goodwin L."/>
            <person name="Pitluck S."/>
            <person name="Sims D."/>
            <person name="Brettin T."/>
            <person name="Detter J.C."/>
            <person name="Han C."/>
            <person name="Larimer F."/>
            <person name="Land M."/>
            <person name="Hauser L."/>
            <person name="Kyrpides N."/>
            <person name="Ivanova N."/>
            <person name="Marx C.J."/>
            <person name="Richardson P."/>
        </authorList>
    </citation>
    <scope>NUCLEOTIDE SEQUENCE [LARGE SCALE GENOMIC DNA]</scope>
    <source>
        <strain evidence="4">LMG 21967 / CNCM I-2342 / ORS 2060</strain>
    </source>
</reference>
<dbReference type="AlphaFoldDB" id="B8ILE4"/>
<proteinExistence type="inferred from homology"/>
<dbReference type="Gene3D" id="1.20.5.300">
    <property type="match status" value="1"/>
</dbReference>
<dbReference type="EMBL" id="CP001349">
    <property type="protein sequence ID" value="ACL60143.1"/>
    <property type="molecule type" value="Genomic_DNA"/>
</dbReference>
<dbReference type="Proteomes" id="UP000008207">
    <property type="component" value="Chromosome"/>
</dbReference>
<dbReference type="Pfam" id="PF04102">
    <property type="entry name" value="SlyX"/>
    <property type="match status" value="1"/>
</dbReference>
<dbReference type="OrthoDB" id="5422806at2"/>
<dbReference type="InterPro" id="IPR007236">
    <property type="entry name" value="SlyX"/>
</dbReference>
<accession>B8ILE4</accession>
<comment type="similarity">
    <text evidence="1">Belongs to the SlyX family.</text>
</comment>
<feature type="region of interest" description="Disordered" evidence="2">
    <location>
        <begin position="50"/>
        <end position="69"/>
    </location>
</feature>
<sequence length="69" mass="7983">MAEPDSRLDDLEIRIAHQERTIDDLSRTVAEQWARVDLLTRQVAALHERLREMAERPTAPGDEPPPPHY</sequence>
<name>B8ILE4_METNO</name>
<dbReference type="RefSeq" id="WP_015931752.1">
    <property type="nucleotide sequence ID" value="NC_011894.1"/>
</dbReference>
<dbReference type="HAMAP" id="MF_00715">
    <property type="entry name" value="SlyX"/>
    <property type="match status" value="1"/>
</dbReference>
<dbReference type="PANTHER" id="PTHR36508:SF1">
    <property type="entry name" value="PROTEIN SLYX"/>
    <property type="match status" value="1"/>
</dbReference>
<keyword evidence="4" id="KW-1185">Reference proteome</keyword>
<organism evidence="3 4">
    <name type="scientific">Methylobacterium nodulans (strain LMG 21967 / CNCM I-2342 / ORS 2060)</name>
    <dbReference type="NCBI Taxonomy" id="460265"/>
    <lineage>
        <taxon>Bacteria</taxon>
        <taxon>Pseudomonadati</taxon>
        <taxon>Pseudomonadota</taxon>
        <taxon>Alphaproteobacteria</taxon>
        <taxon>Hyphomicrobiales</taxon>
        <taxon>Methylobacteriaceae</taxon>
        <taxon>Methylobacterium</taxon>
    </lineage>
</organism>
<evidence type="ECO:0000256" key="1">
    <source>
        <dbReference type="HAMAP-Rule" id="MF_00715"/>
    </source>
</evidence>
<dbReference type="eggNOG" id="COG2900">
    <property type="taxonomic scope" value="Bacteria"/>
</dbReference>
<dbReference type="KEGG" id="mno:Mnod_5298"/>